<dbReference type="KEGG" id="mbr:MONBRDRAFT_24693"/>
<dbReference type="AlphaFoldDB" id="A9UX69"/>
<name>A9UX69_MONBE</name>
<dbReference type="GO" id="GO:0005783">
    <property type="term" value="C:endoplasmic reticulum"/>
    <property type="evidence" value="ECO:0000318"/>
    <property type="project" value="GO_Central"/>
</dbReference>
<dbReference type="PANTHER" id="PTHR45662:SF2">
    <property type="entry name" value="PHOSPHATIDYLINOSITOL-3-PHOSPHATASE SAC1"/>
    <property type="match status" value="1"/>
</dbReference>
<dbReference type="FunCoup" id="A9UX69">
    <property type="interactions" value="1764"/>
</dbReference>
<feature type="domain" description="SAC" evidence="1">
    <location>
        <begin position="115"/>
        <end position="467"/>
    </location>
</feature>
<dbReference type="GO" id="GO:0043812">
    <property type="term" value="F:phosphatidylinositol-4-phosphate phosphatase activity"/>
    <property type="evidence" value="ECO:0000318"/>
    <property type="project" value="GO_Central"/>
</dbReference>
<accession>A9UX69</accession>
<dbReference type="PANTHER" id="PTHR45662">
    <property type="entry name" value="PHOSPHATIDYLINOSITIDE PHOSPHATASE SAC1"/>
    <property type="match status" value="1"/>
</dbReference>
<evidence type="ECO:0000313" key="3">
    <source>
        <dbReference type="Proteomes" id="UP000001357"/>
    </source>
</evidence>
<proteinExistence type="predicted"/>
<evidence type="ECO:0000313" key="2">
    <source>
        <dbReference type="EMBL" id="EDQ90165.1"/>
    </source>
</evidence>
<dbReference type="Proteomes" id="UP000001357">
    <property type="component" value="Unassembled WGS sequence"/>
</dbReference>
<dbReference type="STRING" id="81824.A9UX69"/>
<dbReference type="GeneID" id="5890373"/>
<sequence>MPARHLCRFSSADLLQIDIEAGSIVIDRHSFEIRSGAAAKLDSAVDAGEFYALYGLLRLLSGPYLVLVCGVEAAARINGHVIYSASDFELMPVASKTTGLVVEQQRAEERCLDLIRTVLKQRGLYFSYTYDVTSPFSQQSKFTTNRDLYDIADRRFFCNRLLLEDLLDVPEAQRHRIGLTLCTRLQAHPLLVPFAHGFFRSQELTSLSGQAYTFALFSRRSLGRIGTRFHSRGVRISGHCANHVESEQVLVCGTAASCFVQVRGSIPLCWSQPPDLRYKPPFRMSEYDDSNLACQRHLSDLCTRFGPCLCINLVNKTGSEGILGSRFQDVLQSIERALPIKSEWFDFHHECRNMQWQHLAKLKASTSNWRQHQGISTMSLTSGRLAHRQKGVIRTNCIDVLDRTNVVQTMFAQDALLLQLQHLAEFLNLAPTTATESALATSWPGLLTTFRGTWADHADEISIQYAGTPAQKSDFTRTGKRTLRGTLRDLYHSALRYFHNNFLDGGKQDALLLLTGQVRVRTSNVETIAKALKGPTHAWHVTLSRGSHTSVSMGSKLIAPGTASKLARTHSTSEKSSLLPTTLPLPTISLLSPTSSHLEEVVAADGKRD</sequence>
<dbReference type="PROSITE" id="PS50275">
    <property type="entry name" value="SAC"/>
    <property type="match status" value="1"/>
</dbReference>
<gene>
    <name evidence="2" type="ORF">MONBRDRAFT_24693</name>
</gene>
<dbReference type="InterPro" id="IPR002013">
    <property type="entry name" value="SAC_dom"/>
</dbReference>
<dbReference type="eggNOG" id="KOG1889">
    <property type="taxonomic scope" value="Eukaryota"/>
</dbReference>
<dbReference type="GO" id="GO:0046856">
    <property type="term" value="P:phosphatidylinositol dephosphorylation"/>
    <property type="evidence" value="ECO:0000318"/>
    <property type="project" value="GO_Central"/>
</dbReference>
<protein>
    <recommendedName>
        <fullName evidence="1">SAC domain-containing protein</fullName>
    </recommendedName>
</protein>
<reference evidence="2 3" key="1">
    <citation type="journal article" date="2008" name="Nature">
        <title>The genome of the choanoflagellate Monosiga brevicollis and the origin of metazoans.</title>
        <authorList>
            <consortium name="JGI Sequencing"/>
            <person name="King N."/>
            <person name="Westbrook M.J."/>
            <person name="Young S.L."/>
            <person name="Kuo A."/>
            <person name="Abedin M."/>
            <person name="Chapman J."/>
            <person name="Fairclough S."/>
            <person name="Hellsten U."/>
            <person name="Isogai Y."/>
            <person name="Letunic I."/>
            <person name="Marr M."/>
            <person name="Pincus D."/>
            <person name="Putnam N."/>
            <person name="Rokas A."/>
            <person name="Wright K.J."/>
            <person name="Zuzow R."/>
            <person name="Dirks W."/>
            <person name="Good M."/>
            <person name="Goodstein D."/>
            <person name="Lemons D."/>
            <person name="Li W."/>
            <person name="Lyons J.B."/>
            <person name="Morris A."/>
            <person name="Nichols S."/>
            <person name="Richter D.J."/>
            <person name="Salamov A."/>
            <person name="Bork P."/>
            <person name="Lim W.A."/>
            <person name="Manning G."/>
            <person name="Miller W.T."/>
            <person name="McGinnis W."/>
            <person name="Shapiro H."/>
            <person name="Tjian R."/>
            <person name="Grigoriev I.V."/>
            <person name="Rokhsar D."/>
        </authorList>
    </citation>
    <scope>NUCLEOTIDE SEQUENCE [LARGE SCALE GENOMIC DNA]</scope>
    <source>
        <strain evidence="3">MX1 / ATCC 50154</strain>
    </source>
</reference>
<dbReference type="InParanoid" id="A9UX69"/>
<dbReference type="OMA" id="ITKAQPV"/>
<dbReference type="EMBL" id="CH991548">
    <property type="protein sequence ID" value="EDQ90165.1"/>
    <property type="molecule type" value="Genomic_DNA"/>
</dbReference>
<organism evidence="2 3">
    <name type="scientific">Monosiga brevicollis</name>
    <name type="common">Choanoflagellate</name>
    <dbReference type="NCBI Taxonomy" id="81824"/>
    <lineage>
        <taxon>Eukaryota</taxon>
        <taxon>Choanoflagellata</taxon>
        <taxon>Craspedida</taxon>
        <taxon>Salpingoecidae</taxon>
        <taxon>Monosiga</taxon>
    </lineage>
</organism>
<dbReference type="Pfam" id="PF02383">
    <property type="entry name" value="Syja_N"/>
    <property type="match status" value="1"/>
</dbReference>
<dbReference type="RefSeq" id="XP_001744932.1">
    <property type="nucleotide sequence ID" value="XM_001744880.1"/>
</dbReference>
<keyword evidence="3" id="KW-1185">Reference proteome</keyword>
<evidence type="ECO:0000259" key="1">
    <source>
        <dbReference type="PROSITE" id="PS50275"/>
    </source>
</evidence>